<accession>A0A839ERB5</accession>
<evidence type="ECO:0000256" key="1">
    <source>
        <dbReference type="SAM" id="Phobius"/>
    </source>
</evidence>
<evidence type="ECO:0000313" key="2">
    <source>
        <dbReference type="EMBL" id="MBA8881469.1"/>
    </source>
</evidence>
<gene>
    <name evidence="2" type="ORF">FHW16_005210</name>
</gene>
<dbReference type="Proteomes" id="UP000549052">
    <property type="component" value="Unassembled WGS sequence"/>
</dbReference>
<keyword evidence="3" id="KW-1185">Reference proteome</keyword>
<name>A0A839ERB5_9HYPH</name>
<evidence type="ECO:0000313" key="3">
    <source>
        <dbReference type="Proteomes" id="UP000549052"/>
    </source>
</evidence>
<comment type="caution">
    <text evidence="2">The sequence shown here is derived from an EMBL/GenBank/DDBJ whole genome shotgun (WGS) entry which is preliminary data.</text>
</comment>
<dbReference type="RefSeq" id="WP_182552038.1">
    <property type="nucleotide sequence ID" value="NZ_JACGXN010000014.1"/>
</dbReference>
<dbReference type="AlphaFoldDB" id="A0A839ERB5"/>
<dbReference type="InterPro" id="IPR009337">
    <property type="entry name" value="DUF995"/>
</dbReference>
<keyword evidence="1" id="KW-0472">Membrane</keyword>
<reference evidence="2 3" key="1">
    <citation type="submission" date="2020-07" db="EMBL/GenBank/DDBJ databases">
        <title>Genomic Encyclopedia of Type Strains, Phase IV (KMG-V): Genome sequencing to study the core and pangenomes of soil and plant-associated prokaryotes.</title>
        <authorList>
            <person name="Whitman W."/>
        </authorList>
    </citation>
    <scope>NUCLEOTIDE SEQUENCE [LARGE SCALE GENOMIC DNA]</scope>
    <source>
        <strain evidence="2 3">AN3</strain>
    </source>
</reference>
<organism evidence="2 3">
    <name type="scientific">Phyllobacterium myrsinacearum</name>
    <dbReference type="NCBI Taxonomy" id="28101"/>
    <lineage>
        <taxon>Bacteria</taxon>
        <taxon>Pseudomonadati</taxon>
        <taxon>Pseudomonadota</taxon>
        <taxon>Alphaproteobacteria</taxon>
        <taxon>Hyphomicrobiales</taxon>
        <taxon>Phyllobacteriaceae</taxon>
        <taxon>Phyllobacterium</taxon>
    </lineage>
</organism>
<dbReference type="EMBL" id="JACGXN010000014">
    <property type="protein sequence ID" value="MBA8881469.1"/>
    <property type="molecule type" value="Genomic_DNA"/>
</dbReference>
<dbReference type="Pfam" id="PF06191">
    <property type="entry name" value="DUF995"/>
    <property type="match status" value="1"/>
</dbReference>
<sequence>MNNRGIGIMLLPGKKVKVHRSLGGVPLLLSYCLSAVILTGTAYAGAEIRQSENTRPMTGVELYMLYRDKSWTWADGAARFDDKSRQFTARTGAGDTTAWAQGRWNVTNDGHLCLNAEWHTVSGVHANRTCFSHKLDRGTIYQKKDPSGSWYVFKHAVPAETDEFKKLVAENLVSPDLATIKSNLEIQKKLAGNIAPRVASRRKTQ</sequence>
<feature type="transmembrane region" description="Helical" evidence="1">
    <location>
        <begin position="21"/>
        <end position="46"/>
    </location>
</feature>
<protein>
    <recommendedName>
        <fullName evidence="4">DUF995 domain-containing protein</fullName>
    </recommendedName>
</protein>
<proteinExistence type="predicted"/>
<keyword evidence="1" id="KW-0812">Transmembrane</keyword>
<evidence type="ECO:0008006" key="4">
    <source>
        <dbReference type="Google" id="ProtNLM"/>
    </source>
</evidence>
<keyword evidence="1" id="KW-1133">Transmembrane helix</keyword>